<reference evidence="3 4" key="1">
    <citation type="submission" date="2016-09" db="EMBL/GenBank/DDBJ databases">
        <title>Alteromonas lipolytica, a new species isolated from sea water.</title>
        <authorList>
            <person name="Wu Y.-H."/>
            <person name="Cheng H."/>
            <person name="Xu X.-W."/>
        </authorList>
    </citation>
    <scope>NUCLEOTIDE SEQUENCE [LARGE SCALE GENOMIC DNA]</scope>
    <source>
        <strain evidence="3 4">JW12</strain>
    </source>
</reference>
<name>A0A1E8FJK9_9ALTE</name>
<keyword evidence="4" id="KW-1185">Reference proteome</keyword>
<dbReference type="Proteomes" id="UP000176037">
    <property type="component" value="Unassembled WGS sequence"/>
</dbReference>
<feature type="transmembrane region" description="Helical" evidence="2">
    <location>
        <begin position="26"/>
        <end position="43"/>
    </location>
</feature>
<organism evidence="3 4">
    <name type="scientific">Alteromonas lipolytica</name>
    <dbReference type="NCBI Taxonomy" id="1856405"/>
    <lineage>
        <taxon>Bacteria</taxon>
        <taxon>Pseudomonadati</taxon>
        <taxon>Pseudomonadota</taxon>
        <taxon>Gammaproteobacteria</taxon>
        <taxon>Alteromonadales</taxon>
        <taxon>Alteromonadaceae</taxon>
        <taxon>Alteromonas/Salinimonas group</taxon>
        <taxon>Alteromonas</taxon>
    </lineage>
</organism>
<comment type="caution">
    <text evidence="3">The sequence shown here is derived from an EMBL/GenBank/DDBJ whole genome shotgun (WGS) entry which is preliminary data.</text>
</comment>
<protein>
    <recommendedName>
        <fullName evidence="5">DUF4175 domain-containing protein</fullName>
    </recommendedName>
</protein>
<accession>A0A1E8FJK9</accession>
<sequence>MRRLSLRISAVALAVGGLTFMVSEMWWLALLLTALTVVLWLAIELPRGALKQLHTESVLLHLNQQFAVLQHSAQLLFQPVQSDSLLKTLQRERAEQALQSLLKDPQVQLLPVYPWQLAGLANLCVIVLIAGLILAPGYFNLKSGLTPEQTSFPDNSETLSQMSPGPAVIKGILVSISSPAYTGQADMQQTGLDISAVAGSTVTWQLTFSNPEQSYFLQLAGQPDMAFERQGNDFVLTLQVTRSGVYHISDKQGIIGSIHSIAVTADDAPKIRITEPTLTITTFAKTAQPAPVLSAQINDDFGIGKVDILASVAKGSGESVKFRDEIFQFDTIEREPGMWRVEKQWDFSQLDMEPGDEIYFTVRAWDNRTPEPQLSRSETKILRWLDDEEALAMGDGILIDFMPEYFKSQRQIIIETKQLIADRGILSDADFAATSRSLGQSQSDLKLKYGQYLGDEFDDGSGAHQMEDGVGTPHIDVKDGDHSDEDEHDDSPQVAAGNSALTHHEHSSEPESQDTDKTGYQQIIEQFGHSHGDTDIGVIGTLSPKALMKRAIAFMWDAELQLLLAEPELALPHEENALIYLNRARKAERIYIKRLGFEPPPVTEKRRYQGDLNDILSYQRYRDADPDDPYTSHLTHLLNALNQARQTIATEKHAELALDSDLSASIEFLKPAFIEQAQTRPAMVSHVATLEKMQLAGSLWVSDCGECMSRLYNELWQQLAPLAIPGQSNSGYRPVNPMVKAYSEHLLITDKEQP</sequence>
<keyword evidence="2" id="KW-0472">Membrane</keyword>
<evidence type="ECO:0000256" key="2">
    <source>
        <dbReference type="SAM" id="Phobius"/>
    </source>
</evidence>
<evidence type="ECO:0000256" key="1">
    <source>
        <dbReference type="SAM" id="MobiDB-lite"/>
    </source>
</evidence>
<dbReference type="EMBL" id="MJIC01000004">
    <property type="protein sequence ID" value="OFI36112.1"/>
    <property type="molecule type" value="Genomic_DNA"/>
</dbReference>
<evidence type="ECO:0000313" key="4">
    <source>
        <dbReference type="Proteomes" id="UP000176037"/>
    </source>
</evidence>
<keyword evidence="2" id="KW-1133">Transmembrane helix</keyword>
<feature type="region of interest" description="Disordered" evidence="1">
    <location>
        <begin position="458"/>
        <end position="517"/>
    </location>
</feature>
<dbReference type="STRING" id="1856405.BFC17_10395"/>
<gene>
    <name evidence="3" type="ORF">BFC17_10395</name>
</gene>
<keyword evidence="2" id="KW-0812">Transmembrane</keyword>
<proteinExistence type="predicted"/>
<dbReference type="AlphaFoldDB" id="A0A1E8FJK9"/>
<feature type="compositionally biased region" description="Basic and acidic residues" evidence="1">
    <location>
        <begin position="502"/>
        <end position="517"/>
    </location>
</feature>
<evidence type="ECO:0000313" key="3">
    <source>
        <dbReference type="EMBL" id="OFI36112.1"/>
    </source>
</evidence>
<feature type="transmembrane region" description="Helical" evidence="2">
    <location>
        <begin position="117"/>
        <end position="139"/>
    </location>
</feature>
<evidence type="ECO:0008006" key="5">
    <source>
        <dbReference type="Google" id="ProtNLM"/>
    </source>
</evidence>